<keyword evidence="1" id="KW-1133">Transmembrane helix</keyword>
<keyword evidence="1" id="KW-0472">Membrane</keyword>
<dbReference type="AlphaFoldDB" id="A0AA42C6Z6"/>
<evidence type="ECO:0000256" key="1">
    <source>
        <dbReference type="SAM" id="Phobius"/>
    </source>
</evidence>
<feature type="transmembrane region" description="Helical" evidence="1">
    <location>
        <begin position="128"/>
        <end position="148"/>
    </location>
</feature>
<accession>A0AA42C6Z6</accession>
<comment type="caution">
    <text evidence="2">The sequence shown here is derived from an EMBL/GenBank/DDBJ whole genome shotgun (WGS) entry which is preliminary data.</text>
</comment>
<evidence type="ECO:0000313" key="3">
    <source>
        <dbReference type="Proteomes" id="UP001163821"/>
    </source>
</evidence>
<gene>
    <name evidence="2" type="ORF">N2K84_10010</name>
</gene>
<proteinExistence type="predicted"/>
<evidence type="ECO:0000313" key="2">
    <source>
        <dbReference type="EMBL" id="MCW0483064.1"/>
    </source>
</evidence>
<dbReference type="RefSeq" id="WP_282591665.1">
    <property type="nucleotide sequence ID" value="NZ_JAPAAF010000011.1"/>
</dbReference>
<dbReference type="Proteomes" id="UP001163821">
    <property type="component" value="Unassembled WGS sequence"/>
</dbReference>
<dbReference type="EMBL" id="JAPAAF010000011">
    <property type="protein sequence ID" value="MCW0483064.1"/>
    <property type="molecule type" value="Genomic_DNA"/>
</dbReference>
<feature type="transmembrane region" description="Helical" evidence="1">
    <location>
        <begin position="72"/>
        <end position="90"/>
    </location>
</feature>
<feature type="transmembrane region" description="Helical" evidence="1">
    <location>
        <begin position="160"/>
        <end position="182"/>
    </location>
</feature>
<organism evidence="2 3">
    <name type="scientific">Gaoshiqia sediminis</name>
    <dbReference type="NCBI Taxonomy" id="2986998"/>
    <lineage>
        <taxon>Bacteria</taxon>
        <taxon>Pseudomonadati</taxon>
        <taxon>Bacteroidota</taxon>
        <taxon>Bacteroidia</taxon>
        <taxon>Marinilabiliales</taxon>
        <taxon>Prolixibacteraceae</taxon>
        <taxon>Gaoshiqia</taxon>
    </lineage>
</organism>
<keyword evidence="3" id="KW-1185">Reference proteome</keyword>
<reference evidence="2" key="1">
    <citation type="submission" date="2022-10" db="EMBL/GenBank/DDBJ databases">
        <title>Gaoshiqiia sediminis gen. nov., sp. nov., isolated from coastal sediment.</title>
        <authorList>
            <person name="Yu W.X."/>
            <person name="Mu D.S."/>
            <person name="Du J.Z."/>
            <person name="Liang Y.Q."/>
        </authorList>
    </citation>
    <scope>NUCLEOTIDE SEQUENCE</scope>
    <source>
        <strain evidence="2">A06</strain>
    </source>
</reference>
<feature type="transmembrane region" description="Helical" evidence="1">
    <location>
        <begin position="43"/>
        <end position="66"/>
    </location>
</feature>
<protein>
    <submittedName>
        <fullName evidence="2">Uncharacterized protein</fullName>
    </submittedName>
</protein>
<name>A0AA42C6Z6_9BACT</name>
<keyword evidence="1" id="KW-0812">Transmembrane</keyword>
<sequence>MENLNIQEIWNQHGILLEKTRKLNESLLREVKLGQAKSSLKSLLFLPISTLLFYLIAASYGLYFTVVNWETWYFAFSGAVVTFFSLLFIASSIRQLKQILSIDYQAPVLKLQKDTSRIKVSVVYNLKIAAWILPFAPFIGLFLVKALFNFDLIQIINDGMIVSFAVVTIILEILSLFVLRALRPENISQKWLNWMLQGSGSQVDEALGFLTEIEEFEKEER</sequence>